<evidence type="ECO:0000313" key="1">
    <source>
        <dbReference type="EMBL" id="MBD1373812.1"/>
    </source>
</evidence>
<gene>
    <name evidence="1" type="ORF">IC620_15820</name>
</gene>
<protein>
    <submittedName>
        <fullName evidence="1">Uncharacterized protein</fullName>
    </submittedName>
</protein>
<name>A0A926NCP1_9BACL</name>
<evidence type="ECO:0000313" key="2">
    <source>
        <dbReference type="Proteomes" id="UP000661691"/>
    </source>
</evidence>
<dbReference type="EMBL" id="JACXAH010000039">
    <property type="protein sequence ID" value="MBD1373812.1"/>
    <property type="molecule type" value="Genomic_DNA"/>
</dbReference>
<proteinExistence type="predicted"/>
<dbReference type="RefSeq" id="WP_191141111.1">
    <property type="nucleotide sequence ID" value="NZ_JACXAG020000014.1"/>
</dbReference>
<sequence length="84" mass="9852">MNPQKKLLTSLILQMMKEVYLKTVGLEALFHTNMIHIFKQDFNPYVELLLALELSDEESTHFSNKVQQYLEEQIDLDQLITSLP</sequence>
<reference evidence="1" key="1">
    <citation type="submission" date="2020-09" db="EMBL/GenBank/DDBJ databases">
        <title>A novel bacterium of genus Hazenella, isolated from South China Sea.</title>
        <authorList>
            <person name="Huang H."/>
            <person name="Mo K."/>
            <person name="Hu Y."/>
        </authorList>
    </citation>
    <scope>NUCLEOTIDE SEQUENCE</scope>
    <source>
        <strain evidence="1">IB182357</strain>
    </source>
</reference>
<keyword evidence="2" id="KW-1185">Reference proteome</keyword>
<organism evidence="1 2">
    <name type="scientific">Polycladospora coralii</name>
    <dbReference type="NCBI Taxonomy" id="2771432"/>
    <lineage>
        <taxon>Bacteria</taxon>
        <taxon>Bacillati</taxon>
        <taxon>Bacillota</taxon>
        <taxon>Bacilli</taxon>
        <taxon>Bacillales</taxon>
        <taxon>Thermoactinomycetaceae</taxon>
        <taxon>Polycladospora</taxon>
    </lineage>
</organism>
<dbReference type="AlphaFoldDB" id="A0A926NCP1"/>
<dbReference type="Proteomes" id="UP000661691">
    <property type="component" value="Unassembled WGS sequence"/>
</dbReference>
<accession>A0A926NCP1</accession>
<comment type="caution">
    <text evidence="1">The sequence shown here is derived from an EMBL/GenBank/DDBJ whole genome shotgun (WGS) entry which is preliminary data.</text>
</comment>